<dbReference type="InterPro" id="IPR013149">
    <property type="entry name" value="ADH-like_C"/>
</dbReference>
<accession>A0A4Z0A6P9</accession>
<dbReference type="Proteomes" id="UP000298061">
    <property type="component" value="Unassembled WGS sequence"/>
</dbReference>
<keyword evidence="3" id="KW-1185">Reference proteome</keyword>
<dbReference type="InterPro" id="IPR020843">
    <property type="entry name" value="ER"/>
</dbReference>
<dbReference type="Pfam" id="PF00107">
    <property type="entry name" value="ADH_zinc_N"/>
    <property type="match status" value="1"/>
</dbReference>
<dbReference type="AlphaFoldDB" id="A0A4Z0A6P9"/>
<dbReference type="InterPro" id="IPR013154">
    <property type="entry name" value="ADH-like_N"/>
</dbReference>
<name>A0A4Z0A6P9_9AGAM</name>
<dbReference type="Gene3D" id="3.40.50.720">
    <property type="entry name" value="NAD(P)-binding Rossmann-like Domain"/>
    <property type="match status" value="1"/>
</dbReference>
<dbReference type="SMART" id="SM00829">
    <property type="entry name" value="PKS_ER"/>
    <property type="match status" value="1"/>
</dbReference>
<dbReference type="PANTHER" id="PTHR45348:SF2">
    <property type="entry name" value="ZINC-TYPE ALCOHOL DEHYDROGENASE-LIKE PROTEIN C2E1P3.01"/>
    <property type="match status" value="1"/>
</dbReference>
<proteinExistence type="predicted"/>
<dbReference type="InterPro" id="IPR047122">
    <property type="entry name" value="Trans-enoyl_RdTase-like"/>
</dbReference>
<dbReference type="GO" id="GO:0016651">
    <property type="term" value="F:oxidoreductase activity, acting on NAD(P)H"/>
    <property type="evidence" value="ECO:0007669"/>
    <property type="project" value="InterPro"/>
</dbReference>
<dbReference type="Gene3D" id="3.90.180.10">
    <property type="entry name" value="Medium-chain alcohol dehydrogenases, catalytic domain"/>
    <property type="match status" value="1"/>
</dbReference>
<dbReference type="Pfam" id="PF08240">
    <property type="entry name" value="ADH_N"/>
    <property type="match status" value="1"/>
</dbReference>
<comment type="caution">
    <text evidence="2">The sequence shown here is derived from an EMBL/GenBank/DDBJ whole genome shotgun (WGS) entry which is preliminary data.</text>
</comment>
<evidence type="ECO:0000259" key="1">
    <source>
        <dbReference type="SMART" id="SM00829"/>
    </source>
</evidence>
<dbReference type="STRING" id="135208.A0A4Z0A6P9"/>
<dbReference type="SUPFAM" id="SSF51735">
    <property type="entry name" value="NAD(P)-binding Rossmann-fold domains"/>
    <property type="match status" value="1"/>
</dbReference>
<evidence type="ECO:0000313" key="3">
    <source>
        <dbReference type="Proteomes" id="UP000298061"/>
    </source>
</evidence>
<sequence>MSSASQKALLIPSKGAKFEVGTRTIPKPGPGQVLVRLYAAALNPVDNYIQQFGVFVESYPAVAGSDGAGTVEELGEGATGVAKGDKVFFQGLWVSDRGTFQQYALADAIPTKYSFDDVATIPLGFATAAIGLYAKRAARGGAELATPWSAAGRDKYKGQPAVVIGGSSSVGQFALQLLKLSGFGPIITTASASNAEYAKAAGATDVIDYHTTPYAELPAAVAKITSTPVPVIYDAISSPESQQASWKILAPKGSLVVTLQPAVGKPGEEAEDGKRLVQVFGSSNHPENREIGNDIYAHLTGLLETGAVKPNKVEILPDGLAGIPAGVARLEQKGVSGVKLVARPQETA</sequence>
<dbReference type="InterPro" id="IPR011032">
    <property type="entry name" value="GroES-like_sf"/>
</dbReference>
<dbReference type="InterPro" id="IPR036291">
    <property type="entry name" value="NAD(P)-bd_dom_sf"/>
</dbReference>
<reference evidence="2 3" key="1">
    <citation type="submission" date="2019-02" db="EMBL/GenBank/DDBJ databases">
        <title>Genome sequencing of the rare red list fungi Hericium alpestre (H. flagellum).</title>
        <authorList>
            <person name="Buettner E."/>
            <person name="Kellner H."/>
        </authorList>
    </citation>
    <scope>NUCLEOTIDE SEQUENCE [LARGE SCALE GENOMIC DNA]</scope>
    <source>
        <strain evidence="2 3">DSM 108284</strain>
    </source>
</reference>
<dbReference type="OrthoDB" id="3233595at2759"/>
<dbReference type="SUPFAM" id="SSF50129">
    <property type="entry name" value="GroES-like"/>
    <property type="match status" value="1"/>
</dbReference>
<dbReference type="EMBL" id="SFCI01000111">
    <property type="protein sequence ID" value="TFY82415.1"/>
    <property type="molecule type" value="Genomic_DNA"/>
</dbReference>
<evidence type="ECO:0000313" key="2">
    <source>
        <dbReference type="EMBL" id="TFY82415.1"/>
    </source>
</evidence>
<feature type="domain" description="Enoyl reductase (ER)" evidence="1">
    <location>
        <begin position="15"/>
        <end position="342"/>
    </location>
</feature>
<dbReference type="CDD" id="cd08249">
    <property type="entry name" value="enoyl_reductase_like"/>
    <property type="match status" value="1"/>
</dbReference>
<dbReference type="PANTHER" id="PTHR45348">
    <property type="entry name" value="HYPOTHETICAL OXIDOREDUCTASE (EUROFUNG)"/>
    <property type="match status" value="1"/>
</dbReference>
<gene>
    <name evidence="2" type="ORF">EWM64_g1603</name>
</gene>
<organism evidence="2 3">
    <name type="scientific">Hericium alpestre</name>
    <dbReference type="NCBI Taxonomy" id="135208"/>
    <lineage>
        <taxon>Eukaryota</taxon>
        <taxon>Fungi</taxon>
        <taxon>Dikarya</taxon>
        <taxon>Basidiomycota</taxon>
        <taxon>Agaricomycotina</taxon>
        <taxon>Agaricomycetes</taxon>
        <taxon>Russulales</taxon>
        <taxon>Hericiaceae</taxon>
        <taxon>Hericium</taxon>
    </lineage>
</organism>
<protein>
    <recommendedName>
        <fullName evidence="1">Enoyl reductase (ER) domain-containing protein</fullName>
    </recommendedName>
</protein>